<reference evidence="3" key="1">
    <citation type="journal article" date="2023" name="Plant J.">
        <title>Genome sequences and population genomics provide insights into the demographic history, inbreeding, and mutation load of two 'living fossil' tree species of Dipteronia.</title>
        <authorList>
            <person name="Feng Y."/>
            <person name="Comes H.P."/>
            <person name="Chen J."/>
            <person name="Zhu S."/>
            <person name="Lu R."/>
            <person name="Zhang X."/>
            <person name="Li P."/>
            <person name="Qiu J."/>
            <person name="Olsen K.M."/>
            <person name="Qiu Y."/>
        </authorList>
    </citation>
    <scope>NUCLEOTIDE SEQUENCE</scope>
    <source>
        <strain evidence="3">KIB01</strain>
    </source>
</reference>
<dbReference type="AlphaFoldDB" id="A0AAD9U703"/>
<evidence type="ECO:0000259" key="2">
    <source>
        <dbReference type="Pfam" id="PF09331"/>
    </source>
</evidence>
<organism evidence="3 4">
    <name type="scientific">Dipteronia dyeriana</name>
    <dbReference type="NCBI Taxonomy" id="168575"/>
    <lineage>
        <taxon>Eukaryota</taxon>
        <taxon>Viridiplantae</taxon>
        <taxon>Streptophyta</taxon>
        <taxon>Embryophyta</taxon>
        <taxon>Tracheophyta</taxon>
        <taxon>Spermatophyta</taxon>
        <taxon>Magnoliopsida</taxon>
        <taxon>eudicotyledons</taxon>
        <taxon>Gunneridae</taxon>
        <taxon>Pentapetalae</taxon>
        <taxon>rosids</taxon>
        <taxon>malvids</taxon>
        <taxon>Sapindales</taxon>
        <taxon>Sapindaceae</taxon>
        <taxon>Hippocastanoideae</taxon>
        <taxon>Acereae</taxon>
        <taxon>Dipteronia</taxon>
    </lineage>
</organism>
<feature type="domain" description="DUF1985" evidence="2">
    <location>
        <begin position="111"/>
        <end position="226"/>
    </location>
</feature>
<dbReference type="PANTHER" id="PTHR48449:SF1">
    <property type="entry name" value="DUF1985 DOMAIN-CONTAINING PROTEIN"/>
    <property type="match status" value="1"/>
</dbReference>
<keyword evidence="4" id="KW-1185">Reference proteome</keyword>
<dbReference type="PANTHER" id="PTHR48449">
    <property type="entry name" value="DUF1985 DOMAIN-CONTAINING PROTEIN"/>
    <property type="match status" value="1"/>
</dbReference>
<comment type="caution">
    <text evidence="3">The sequence shown here is derived from an EMBL/GenBank/DDBJ whole genome shotgun (WGS) entry which is preliminary data.</text>
</comment>
<evidence type="ECO:0000256" key="1">
    <source>
        <dbReference type="SAM" id="MobiDB-lite"/>
    </source>
</evidence>
<evidence type="ECO:0000313" key="4">
    <source>
        <dbReference type="Proteomes" id="UP001280121"/>
    </source>
</evidence>
<accession>A0AAD9U703</accession>
<dbReference type="InterPro" id="IPR015410">
    <property type="entry name" value="DUF1985"/>
</dbReference>
<dbReference type="EMBL" id="JANJYI010000005">
    <property type="protein sequence ID" value="KAK2648733.1"/>
    <property type="molecule type" value="Genomic_DNA"/>
</dbReference>
<dbReference type="Pfam" id="PF09331">
    <property type="entry name" value="DUF1985"/>
    <property type="match status" value="1"/>
</dbReference>
<name>A0AAD9U703_9ROSI</name>
<feature type="region of interest" description="Disordered" evidence="1">
    <location>
        <begin position="240"/>
        <end position="265"/>
    </location>
</feature>
<sequence>MVVERSSSWGRFELKLIRREAAAGLIEKEVIRNRLRDFEGKLTRHNHFDALTHIDDALNRVSPEFADEDRCRFMALCFGYFLTMHREMEFSGGIIHRFLLWELHHNGLTDVMQFMLGNQSVRFLKVGFCLITGLRFGFVPDTTKYAAVENGIHQRYFPRAEEVSLEEIRGVFTVAEFGEAYDAVNLCLIYMMNWILIGLDERFKIPVWKFRVVEDLDVFDTFLWEEDRLHIPPPVLDQTTFGRNSGIEGGGLTDRTSDSEGSELTVRGLRPSQTLNEKGIGIGIGGFSLPPPDMVHLQGIPVGALDVMERYVENKV</sequence>
<gene>
    <name evidence="3" type="ORF">Ddye_016222</name>
</gene>
<protein>
    <recommendedName>
        <fullName evidence="2">DUF1985 domain-containing protein</fullName>
    </recommendedName>
</protein>
<dbReference type="Proteomes" id="UP001280121">
    <property type="component" value="Unassembled WGS sequence"/>
</dbReference>
<proteinExistence type="predicted"/>
<evidence type="ECO:0000313" key="3">
    <source>
        <dbReference type="EMBL" id="KAK2648733.1"/>
    </source>
</evidence>